<evidence type="ECO:0000313" key="5">
    <source>
        <dbReference type="EMBL" id="MDD0840818.1"/>
    </source>
</evidence>
<dbReference type="RefSeq" id="WP_273953599.1">
    <property type="nucleotide sequence ID" value="NZ_JAQSIP010000012.1"/>
</dbReference>
<evidence type="ECO:0000256" key="1">
    <source>
        <dbReference type="PROSITE-ProRule" id="PRU00285"/>
    </source>
</evidence>
<dbReference type="PROSITE" id="PS51203">
    <property type="entry name" value="CS"/>
    <property type="match status" value="1"/>
</dbReference>
<protein>
    <submittedName>
        <fullName evidence="5">Hsp20/alpha crystallin family protein</fullName>
    </submittedName>
</protein>
<dbReference type="InterPro" id="IPR007052">
    <property type="entry name" value="CS_dom"/>
</dbReference>
<accession>A0ABT5N6T6</accession>
<gene>
    <name evidence="5" type="ORF">PSQ40_19740</name>
</gene>
<dbReference type="InterPro" id="IPR002068">
    <property type="entry name" value="A-crystallin/Hsp20_dom"/>
</dbReference>
<organism evidence="5 6">
    <name type="scientific">Curvibacter cyanobacteriorum</name>
    <dbReference type="NCBI Taxonomy" id="3026422"/>
    <lineage>
        <taxon>Bacteria</taxon>
        <taxon>Pseudomonadati</taxon>
        <taxon>Pseudomonadota</taxon>
        <taxon>Betaproteobacteria</taxon>
        <taxon>Burkholderiales</taxon>
        <taxon>Comamonadaceae</taxon>
        <taxon>Curvibacter</taxon>
    </lineage>
</organism>
<evidence type="ECO:0000259" key="4">
    <source>
        <dbReference type="PROSITE" id="PS51203"/>
    </source>
</evidence>
<dbReference type="PROSITE" id="PS01031">
    <property type="entry name" value="SHSP"/>
    <property type="match status" value="1"/>
</dbReference>
<sequence length="130" mass="14577">MIFAPVIRHSAYLPGLRVTDRHLERFLGQALQKAPARAAEIPARFEQDEQHCTLQLDVPGLSREQLQIELTHNTVRISSVADAPRQYQAAYELPQDIEASQSRARLENGVLSITLAKKAPLDPVTRLTIE</sequence>
<name>A0ABT5N6T6_9BURK</name>
<evidence type="ECO:0000259" key="3">
    <source>
        <dbReference type="PROSITE" id="PS01031"/>
    </source>
</evidence>
<dbReference type="EMBL" id="JAQSIP010000012">
    <property type="protein sequence ID" value="MDD0840818.1"/>
    <property type="molecule type" value="Genomic_DNA"/>
</dbReference>
<dbReference type="InterPro" id="IPR008978">
    <property type="entry name" value="HSP20-like_chaperone"/>
</dbReference>
<feature type="domain" description="SHSP" evidence="3">
    <location>
        <begin position="34"/>
        <end position="130"/>
    </location>
</feature>
<dbReference type="SUPFAM" id="SSF49764">
    <property type="entry name" value="HSP20-like chaperones"/>
    <property type="match status" value="1"/>
</dbReference>
<comment type="caution">
    <text evidence="5">The sequence shown here is derived from an EMBL/GenBank/DDBJ whole genome shotgun (WGS) entry which is preliminary data.</text>
</comment>
<comment type="similarity">
    <text evidence="1 2">Belongs to the small heat shock protein (HSP20) family.</text>
</comment>
<proteinExistence type="inferred from homology"/>
<dbReference type="CDD" id="cd00298">
    <property type="entry name" value="ACD_sHsps_p23-like"/>
    <property type="match status" value="1"/>
</dbReference>
<evidence type="ECO:0000256" key="2">
    <source>
        <dbReference type="RuleBase" id="RU003616"/>
    </source>
</evidence>
<reference evidence="5 6" key="1">
    <citation type="submission" date="2023-02" db="EMBL/GenBank/DDBJ databases">
        <title>Bacterial whole genomic sequence of Curvibacter sp. HBC61.</title>
        <authorList>
            <person name="Le V."/>
            <person name="Ko S.-R."/>
            <person name="Ahn C.-Y."/>
            <person name="Oh H.-M."/>
        </authorList>
    </citation>
    <scope>NUCLEOTIDE SEQUENCE [LARGE SCALE GENOMIC DNA]</scope>
    <source>
        <strain evidence="5 6">HBC61</strain>
    </source>
</reference>
<dbReference type="Pfam" id="PF00011">
    <property type="entry name" value="HSP20"/>
    <property type="match status" value="1"/>
</dbReference>
<dbReference type="Gene3D" id="2.60.40.790">
    <property type="match status" value="1"/>
</dbReference>
<evidence type="ECO:0000313" key="6">
    <source>
        <dbReference type="Proteomes" id="UP001528673"/>
    </source>
</evidence>
<dbReference type="Proteomes" id="UP001528673">
    <property type="component" value="Unassembled WGS sequence"/>
</dbReference>
<keyword evidence="6" id="KW-1185">Reference proteome</keyword>
<feature type="domain" description="CS" evidence="4">
    <location>
        <begin position="38"/>
        <end position="128"/>
    </location>
</feature>